<protein>
    <submittedName>
        <fullName evidence="1">Uncharacterized protein</fullName>
    </submittedName>
</protein>
<dbReference type="AlphaFoldDB" id="S2DV61"/>
<dbReference type="OrthoDB" id="827715at2"/>
<dbReference type="RefSeq" id="WP_009033654.1">
    <property type="nucleotide sequence ID" value="NZ_ALWO02000045.1"/>
</dbReference>
<dbReference type="Proteomes" id="UP000006073">
    <property type="component" value="Unassembled WGS sequence"/>
</dbReference>
<reference evidence="1 2" key="1">
    <citation type="journal article" date="2013" name="Genome Announc.">
        <title>Draft Genome Sequence of Indibacter alkaliphilus Strain LW1T, Isolated from Lonar Lake, a Haloalkaline Lake in the Buldana District of Maharashtra, India.</title>
        <authorList>
            <person name="Singh A."/>
            <person name="Kumar Jangir P."/>
            <person name="Sharma R."/>
            <person name="Singh A."/>
            <person name="Kumar Pinnaka A."/>
            <person name="Shivaji S."/>
        </authorList>
    </citation>
    <scope>NUCLEOTIDE SEQUENCE [LARGE SCALE GENOMIC DNA]</scope>
    <source>
        <strain evidence="2">CCUG 57479 / KCTC 22604 / LW1</strain>
    </source>
</reference>
<comment type="caution">
    <text evidence="1">The sequence shown here is derived from an EMBL/GenBank/DDBJ whole genome shotgun (WGS) entry which is preliminary data.</text>
</comment>
<organism evidence="1 2">
    <name type="scientific">Indibacter alkaliphilus (strain CCUG 57479 / KCTC 22604 / LW1)</name>
    <dbReference type="NCBI Taxonomy" id="1189612"/>
    <lineage>
        <taxon>Bacteria</taxon>
        <taxon>Pseudomonadati</taxon>
        <taxon>Bacteroidota</taxon>
        <taxon>Cytophagia</taxon>
        <taxon>Cytophagales</taxon>
        <taxon>Cyclobacteriaceae</taxon>
    </lineage>
</organism>
<keyword evidence="2" id="KW-1185">Reference proteome</keyword>
<accession>S2DV61</accession>
<evidence type="ECO:0000313" key="1">
    <source>
        <dbReference type="EMBL" id="EOZ93748.1"/>
    </source>
</evidence>
<gene>
    <name evidence="1" type="ORF">A33Q_3694</name>
</gene>
<dbReference type="EMBL" id="ALWO02000045">
    <property type="protein sequence ID" value="EOZ93748.1"/>
    <property type="molecule type" value="Genomic_DNA"/>
</dbReference>
<proteinExistence type="predicted"/>
<evidence type="ECO:0000313" key="2">
    <source>
        <dbReference type="Proteomes" id="UP000006073"/>
    </source>
</evidence>
<sequence length="74" mass="8204">MSNKEITVEDLNKLQKKASQNAVKLNKAMGLTYLVVRKNKLIQIEPDGKETVLGNSEFGTRKVEKKSITLKSGA</sequence>
<name>S2DV61_INDAL</name>